<dbReference type="GO" id="GO:0005737">
    <property type="term" value="C:cytoplasm"/>
    <property type="evidence" value="ECO:0007669"/>
    <property type="project" value="UniProtKB-SubCell"/>
</dbReference>
<dbReference type="Gene3D" id="2.60.120.590">
    <property type="entry name" value="Alpha-ketoglutarate-dependent dioxygenase AlkB-like"/>
    <property type="match status" value="1"/>
</dbReference>
<dbReference type="CDD" id="cd12431">
    <property type="entry name" value="RRM_ALKBH8"/>
    <property type="match status" value="1"/>
</dbReference>
<dbReference type="GO" id="GO:0005634">
    <property type="term" value="C:nucleus"/>
    <property type="evidence" value="ECO:0007669"/>
    <property type="project" value="UniProtKB-SubCell"/>
</dbReference>
<gene>
    <name evidence="13" type="ORF">EAG_13148</name>
</gene>
<reference evidence="13 14" key="1">
    <citation type="journal article" date="2010" name="Science">
        <title>Genomic comparison of the ants Camponotus floridanus and Harpegnathos saltator.</title>
        <authorList>
            <person name="Bonasio R."/>
            <person name="Zhang G."/>
            <person name="Ye C."/>
            <person name="Mutti N.S."/>
            <person name="Fang X."/>
            <person name="Qin N."/>
            <person name="Donahue G."/>
            <person name="Yang P."/>
            <person name="Li Q."/>
            <person name="Li C."/>
            <person name="Zhang P."/>
            <person name="Huang Z."/>
            <person name="Berger S.L."/>
            <person name="Reinberg D."/>
            <person name="Wang J."/>
            <person name="Liebig J."/>
        </authorList>
    </citation>
    <scope>NUCLEOTIDE SEQUENCE [LARGE SCALE GENOMIC DNA]</scope>
    <source>
        <strain evidence="14">C129</strain>
    </source>
</reference>
<dbReference type="PANTHER" id="PTHR13069">
    <property type="entry name" value="ALKYLATED DNA REPAIR PROTEIN ALKB HOMOLOG 8"/>
    <property type="match status" value="1"/>
</dbReference>
<dbReference type="InterPro" id="IPR051422">
    <property type="entry name" value="AlkB_tRNA_MeTrf/Diox"/>
</dbReference>
<dbReference type="STRING" id="104421.E2AE04"/>
<dbReference type="KEGG" id="cfo:105251336"/>
<evidence type="ECO:0000256" key="8">
    <source>
        <dbReference type="ARBA" id="ARBA00022723"/>
    </source>
</evidence>
<dbReference type="PROSITE" id="PS51471">
    <property type="entry name" value="FE2OG_OXY"/>
    <property type="match status" value="1"/>
</dbReference>
<evidence type="ECO:0000256" key="11">
    <source>
        <dbReference type="ARBA" id="ARBA00023242"/>
    </source>
</evidence>
<keyword evidence="14" id="KW-1185">Reference proteome</keyword>
<keyword evidence="5" id="KW-0489">Methyltransferase</keyword>
<comment type="subcellular location">
    <subcellularLocation>
        <location evidence="3">Cytoplasm</location>
    </subcellularLocation>
    <subcellularLocation>
        <location evidence="2">Nucleus</location>
    </subcellularLocation>
</comment>
<dbReference type="PANTHER" id="PTHR13069:SF21">
    <property type="entry name" value="ALKYLATED DNA REPAIR PROTEIN ALKB HOMOLOG 8"/>
    <property type="match status" value="1"/>
</dbReference>
<dbReference type="InterPro" id="IPR037151">
    <property type="entry name" value="AlkB-like_sf"/>
</dbReference>
<dbReference type="EMBL" id="GL438827">
    <property type="protein sequence ID" value="EFN68237.1"/>
    <property type="molecule type" value="Genomic_DNA"/>
</dbReference>
<evidence type="ECO:0000256" key="9">
    <source>
        <dbReference type="ARBA" id="ARBA00022833"/>
    </source>
</evidence>
<dbReference type="InterPro" id="IPR005123">
    <property type="entry name" value="Oxoglu/Fe-dep_dioxygenase_dom"/>
</dbReference>
<dbReference type="GO" id="GO:0106335">
    <property type="term" value="F:tRNA (5-carboxymethyluridine(34)-5-O)-methyltransferase activity"/>
    <property type="evidence" value="ECO:0007669"/>
    <property type="project" value="TreeGrafter"/>
</dbReference>
<evidence type="ECO:0000256" key="4">
    <source>
        <dbReference type="ARBA" id="ARBA00022490"/>
    </source>
</evidence>
<organism evidence="14">
    <name type="scientific">Camponotus floridanus</name>
    <name type="common">Florida carpenter ant</name>
    <dbReference type="NCBI Taxonomy" id="104421"/>
    <lineage>
        <taxon>Eukaryota</taxon>
        <taxon>Metazoa</taxon>
        <taxon>Ecdysozoa</taxon>
        <taxon>Arthropoda</taxon>
        <taxon>Hexapoda</taxon>
        <taxon>Insecta</taxon>
        <taxon>Pterygota</taxon>
        <taxon>Neoptera</taxon>
        <taxon>Endopterygota</taxon>
        <taxon>Hymenoptera</taxon>
        <taxon>Apocrita</taxon>
        <taxon>Aculeata</taxon>
        <taxon>Formicoidea</taxon>
        <taxon>Formicidae</taxon>
        <taxon>Formicinae</taxon>
        <taxon>Camponotus</taxon>
    </lineage>
</organism>
<comment type="cofactor">
    <cofactor evidence="1">
        <name>Fe(2+)</name>
        <dbReference type="ChEBI" id="CHEBI:29033"/>
    </cofactor>
</comment>
<evidence type="ECO:0000256" key="3">
    <source>
        <dbReference type="ARBA" id="ARBA00004496"/>
    </source>
</evidence>
<dbReference type="SUPFAM" id="SSF51197">
    <property type="entry name" value="Clavaminate synthase-like"/>
    <property type="match status" value="1"/>
</dbReference>
<dbReference type="GO" id="GO:0000049">
    <property type="term" value="F:tRNA binding"/>
    <property type="evidence" value="ECO:0007669"/>
    <property type="project" value="TreeGrafter"/>
</dbReference>
<dbReference type="InterPro" id="IPR035979">
    <property type="entry name" value="RBD_domain_sf"/>
</dbReference>
<dbReference type="Proteomes" id="UP000000311">
    <property type="component" value="Unassembled WGS sequence"/>
</dbReference>
<dbReference type="AlphaFoldDB" id="E2AE04"/>
<keyword evidence="6" id="KW-0808">Transferase</keyword>
<dbReference type="InterPro" id="IPR013216">
    <property type="entry name" value="Methyltransf_11"/>
</dbReference>
<dbReference type="SUPFAM" id="SSF54928">
    <property type="entry name" value="RNA-binding domain, RBD"/>
    <property type="match status" value="1"/>
</dbReference>
<keyword evidence="8" id="KW-0479">Metal-binding</keyword>
<dbReference type="Gene3D" id="3.30.70.330">
    <property type="match status" value="1"/>
</dbReference>
<accession>E2AE04</accession>
<sequence>MSSSDETNLTIEDLKEKNNKKSLRKQKRAHHRLLRDMNIKCSCQPTQYLMICNGGLVTGIKRETLQCVLDALISKYTLIMPTGKSYCFITCNSKEDATCVYNYIHGRIKLPGQNGPLYVCYTETVPSTDNVMSNSTFPPGLTLIENFITKKQEETLLRTLNWDECESVTSLQLKHRQVKHFGYEFEYGTNIVNPDDPIAPIPQDYEFLQTLFNKHNHKYKYDQLTINKYLPGQGIPPHIDTHSVFEDTILSLSLGSACIMNFKKENQNINVFLPARSLLIMTGEARYAWTHGICSRHNDVIETENGTTTKERGIRISFTFRKVRRGDCCCTFKEYCDNKYDTAAFVDAKTASGLEDSYVHKVYEEISNHFNETRHKQWPNVSKFLGSLEEGTLLLDVGCGNGKYLCGDRNIYKMGCDRSSGLTDICRKRGFEVLQCDCLYLPYKDYSVDAVISIAVIHHLSTRERRRRAISEMVRVLRPTGKCLIYVWAKEQRKDSTDSSYLKYGKKNKDETEKIGQKEISRERISECGSTLPVHENRTNFAHSDMLVPWKKKSGERFLRYYHVFQEGELAKLCTEVSAAIIKEVYYDQGNWCVILEKCIDIMK</sequence>
<evidence type="ECO:0000256" key="5">
    <source>
        <dbReference type="ARBA" id="ARBA00022603"/>
    </source>
</evidence>
<keyword evidence="10" id="KW-0694">RNA-binding</keyword>
<dbReference type="FunCoup" id="E2AE04">
    <property type="interactions" value="1012"/>
</dbReference>
<dbReference type="OrthoDB" id="271595at2759"/>
<keyword evidence="11" id="KW-0539">Nucleus</keyword>
<keyword evidence="9" id="KW-0862">Zinc</keyword>
<evidence type="ECO:0000256" key="10">
    <source>
        <dbReference type="ARBA" id="ARBA00022884"/>
    </source>
</evidence>
<keyword evidence="7" id="KW-0949">S-adenosyl-L-methionine</keyword>
<dbReference type="InterPro" id="IPR034256">
    <property type="entry name" value="ALKBH8_RRM"/>
</dbReference>
<dbReference type="GO" id="GO:0030488">
    <property type="term" value="P:tRNA methylation"/>
    <property type="evidence" value="ECO:0007669"/>
    <property type="project" value="TreeGrafter"/>
</dbReference>
<evidence type="ECO:0000313" key="13">
    <source>
        <dbReference type="EMBL" id="EFN68237.1"/>
    </source>
</evidence>
<feature type="domain" description="Fe2OG dioxygenase" evidence="12">
    <location>
        <begin position="220"/>
        <end position="324"/>
    </location>
</feature>
<evidence type="ECO:0000313" key="14">
    <source>
        <dbReference type="Proteomes" id="UP000000311"/>
    </source>
</evidence>
<dbReference type="Gene3D" id="3.40.50.150">
    <property type="entry name" value="Vaccinia Virus protein VP39"/>
    <property type="match status" value="1"/>
</dbReference>
<evidence type="ECO:0000259" key="12">
    <source>
        <dbReference type="PROSITE" id="PS51471"/>
    </source>
</evidence>
<dbReference type="GO" id="GO:0046872">
    <property type="term" value="F:metal ion binding"/>
    <property type="evidence" value="ECO:0007669"/>
    <property type="project" value="UniProtKB-KW"/>
</dbReference>
<proteinExistence type="predicted"/>
<evidence type="ECO:0000256" key="2">
    <source>
        <dbReference type="ARBA" id="ARBA00004123"/>
    </source>
</evidence>
<dbReference type="InterPro" id="IPR029063">
    <property type="entry name" value="SAM-dependent_MTases_sf"/>
</dbReference>
<dbReference type="Pfam" id="PF08241">
    <property type="entry name" value="Methyltransf_11"/>
    <property type="match status" value="1"/>
</dbReference>
<protein>
    <submittedName>
        <fullName evidence="13">Alkylated DNA repair protein alkB-like protein 8</fullName>
    </submittedName>
</protein>
<dbReference type="InParanoid" id="E2AE04"/>
<dbReference type="GO" id="GO:0002098">
    <property type="term" value="P:tRNA wobble uridine modification"/>
    <property type="evidence" value="ECO:0007669"/>
    <property type="project" value="TreeGrafter"/>
</dbReference>
<dbReference type="Pfam" id="PF13532">
    <property type="entry name" value="2OG-FeII_Oxy_2"/>
    <property type="match status" value="1"/>
</dbReference>
<evidence type="ECO:0000256" key="7">
    <source>
        <dbReference type="ARBA" id="ARBA00022691"/>
    </source>
</evidence>
<dbReference type="OMA" id="KYLGCNP"/>
<dbReference type="GO" id="GO:0008757">
    <property type="term" value="F:S-adenosylmethionine-dependent methyltransferase activity"/>
    <property type="evidence" value="ECO:0007669"/>
    <property type="project" value="InterPro"/>
</dbReference>
<evidence type="ECO:0000256" key="1">
    <source>
        <dbReference type="ARBA" id="ARBA00001954"/>
    </source>
</evidence>
<evidence type="ECO:0000256" key="6">
    <source>
        <dbReference type="ARBA" id="ARBA00022679"/>
    </source>
</evidence>
<dbReference type="SUPFAM" id="SSF53335">
    <property type="entry name" value="S-adenosyl-L-methionine-dependent methyltransferases"/>
    <property type="match status" value="1"/>
</dbReference>
<dbReference type="InterPro" id="IPR027450">
    <property type="entry name" value="AlkB-like"/>
</dbReference>
<keyword evidence="4" id="KW-0963">Cytoplasm</keyword>
<name>E2AE04_CAMFO</name>
<dbReference type="CDD" id="cd02440">
    <property type="entry name" value="AdoMet_MTases"/>
    <property type="match status" value="1"/>
</dbReference>
<dbReference type="InterPro" id="IPR012677">
    <property type="entry name" value="Nucleotide-bd_a/b_plait_sf"/>
</dbReference>